<sequence>FLWCVFFFTDKCKDLVHPQRKTCKDLTASIARECVLLKCQGTCKDLYGAELKASWCYNPVPYYWHCRCRVCW</sequence>
<keyword evidence="2" id="KW-1185">Reference proteome</keyword>
<proteinExistence type="predicted"/>
<protein>
    <recommendedName>
        <fullName evidence="3">Knottin scorpion toxin-like domain-containing protein</fullName>
    </recommendedName>
</protein>
<reference evidence="1" key="5">
    <citation type="journal article" date="2021" name="G3 (Bethesda)">
        <title>Aegilops tauschii genome assembly Aet v5.0 features greater sequence contiguity and improved annotation.</title>
        <authorList>
            <person name="Wang L."/>
            <person name="Zhu T."/>
            <person name="Rodriguez J.C."/>
            <person name="Deal K.R."/>
            <person name="Dubcovsky J."/>
            <person name="McGuire P.E."/>
            <person name="Lux T."/>
            <person name="Spannagl M."/>
            <person name="Mayer K.F.X."/>
            <person name="Baldrich P."/>
            <person name="Meyers B.C."/>
            <person name="Huo N."/>
            <person name="Gu Y.Q."/>
            <person name="Zhou H."/>
            <person name="Devos K.M."/>
            <person name="Bennetzen J.L."/>
            <person name="Unver T."/>
            <person name="Budak H."/>
            <person name="Gulick P.J."/>
            <person name="Galiba G."/>
            <person name="Kalapos B."/>
            <person name="Nelson D.R."/>
            <person name="Li P."/>
            <person name="You F.M."/>
            <person name="Luo M.C."/>
            <person name="Dvorak J."/>
        </authorList>
    </citation>
    <scope>NUCLEOTIDE SEQUENCE [LARGE SCALE GENOMIC DNA]</scope>
    <source>
        <strain evidence="1">cv. AL8/78</strain>
    </source>
</reference>
<accession>A0A453GV57</accession>
<reference evidence="1" key="3">
    <citation type="journal article" date="2017" name="Nature">
        <title>Genome sequence of the progenitor of the wheat D genome Aegilops tauschii.</title>
        <authorList>
            <person name="Luo M.C."/>
            <person name="Gu Y.Q."/>
            <person name="Puiu D."/>
            <person name="Wang H."/>
            <person name="Twardziok S.O."/>
            <person name="Deal K.R."/>
            <person name="Huo N."/>
            <person name="Zhu T."/>
            <person name="Wang L."/>
            <person name="Wang Y."/>
            <person name="McGuire P.E."/>
            <person name="Liu S."/>
            <person name="Long H."/>
            <person name="Ramasamy R.K."/>
            <person name="Rodriguez J.C."/>
            <person name="Van S.L."/>
            <person name="Yuan L."/>
            <person name="Wang Z."/>
            <person name="Xia Z."/>
            <person name="Xiao L."/>
            <person name="Anderson O.D."/>
            <person name="Ouyang S."/>
            <person name="Liang Y."/>
            <person name="Zimin A.V."/>
            <person name="Pertea G."/>
            <person name="Qi P."/>
            <person name="Bennetzen J.L."/>
            <person name="Dai X."/>
            <person name="Dawson M.W."/>
            <person name="Muller H.G."/>
            <person name="Kugler K."/>
            <person name="Rivarola-Duarte L."/>
            <person name="Spannagl M."/>
            <person name="Mayer K.F.X."/>
            <person name="Lu F.H."/>
            <person name="Bevan M.W."/>
            <person name="Leroy P."/>
            <person name="Li P."/>
            <person name="You F.M."/>
            <person name="Sun Q."/>
            <person name="Liu Z."/>
            <person name="Lyons E."/>
            <person name="Wicker T."/>
            <person name="Salzberg S.L."/>
            <person name="Devos K.M."/>
            <person name="Dvorak J."/>
        </authorList>
    </citation>
    <scope>NUCLEOTIDE SEQUENCE [LARGE SCALE GENOMIC DNA]</scope>
    <source>
        <strain evidence="1">cv. AL8/78</strain>
    </source>
</reference>
<reference evidence="1" key="4">
    <citation type="submission" date="2019-03" db="UniProtKB">
        <authorList>
            <consortium name="EnsemblPlants"/>
        </authorList>
    </citation>
    <scope>IDENTIFICATION</scope>
</reference>
<dbReference type="Proteomes" id="UP000015105">
    <property type="component" value="Chromosome 3D"/>
</dbReference>
<evidence type="ECO:0008006" key="3">
    <source>
        <dbReference type="Google" id="ProtNLM"/>
    </source>
</evidence>
<dbReference type="EnsemblPlants" id="AET3Gv21218000.4">
    <property type="protein sequence ID" value="AET3Gv21218000.4"/>
    <property type="gene ID" value="AET3Gv21218000"/>
</dbReference>
<dbReference type="AlphaFoldDB" id="A0A453GV57"/>
<reference evidence="2" key="1">
    <citation type="journal article" date="2014" name="Science">
        <title>Ancient hybridizations among the ancestral genomes of bread wheat.</title>
        <authorList>
            <consortium name="International Wheat Genome Sequencing Consortium,"/>
            <person name="Marcussen T."/>
            <person name="Sandve S.R."/>
            <person name="Heier L."/>
            <person name="Spannagl M."/>
            <person name="Pfeifer M."/>
            <person name="Jakobsen K.S."/>
            <person name="Wulff B.B."/>
            <person name="Steuernagel B."/>
            <person name="Mayer K.F."/>
            <person name="Olsen O.A."/>
        </authorList>
    </citation>
    <scope>NUCLEOTIDE SEQUENCE [LARGE SCALE GENOMIC DNA]</scope>
    <source>
        <strain evidence="2">cv. AL8/78</strain>
    </source>
</reference>
<evidence type="ECO:0000313" key="2">
    <source>
        <dbReference type="Proteomes" id="UP000015105"/>
    </source>
</evidence>
<evidence type="ECO:0000313" key="1">
    <source>
        <dbReference type="EnsemblPlants" id="AET3Gv21218000.4"/>
    </source>
</evidence>
<organism evidence="1 2">
    <name type="scientific">Aegilops tauschii subsp. strangulata</name>
    <name type="common">Goatgrass</name>
    <dbReference type="NCBI Taxonomy" id="200361"/>
    <lineage>
        <taxon>Eukaryota</taxon>
        <taxon>Viridiplantae</taxon>
        <taxon>Streptophyta</taxon>
        <taxon>Embryophyta</taxon>
        <taxon>Tracheophyta</taxon>
        <taxon>Spermatophyta</taxon>
        <taxon>Magnoliopsida</taxon>
        <taxon>Liliopsida</taxon>
        <taxon>Poales</taxon>
        <taxon>Poaceae</taxon>
        <taxon>BOP clade</taxon>
        <taxon>Pooideae</taxon>
        <taxon>Triticodae</taxon>
        <taxon>Triticeae</taxon>
        <taxon>Triticinae</taxon>
        <taxon>Aegilops</taxon>
    </lineage>
</organism>
<dbReference type="Gramene" id="AET3Gv21218000.4">
    <property type="protein sequence ID" value="AET3Gv21218000.4"/>
    <property type="gene ID" value="AET3Gv21218000"/>
</dbReference>
<name>A0A453GV57_AEGTS</name>
<reference evidence="2" key="2">
    <citation type="journal article" date="2017" name="Nat. Plants">
        <title>The Aegilops tauschii genome reveals multiple impacts of transposons.</title>
        <authorList>
            <person name="Zhao G."/>
            <person name="Zou C."/>
            <person name="Li K."/>
            <person name="Wang K."/>
            <person name="Li T."/>
            <person name="Gao L."/>
            <person name="Zhang X."/>
            <person name="Wang H."/>
            <person name="Yang Z."/>
            <person name="Liu X."/>
            <person name="Jiang W."/>
            <person name="Mao L."/>
            <person name="Kong X."/>
            <person name="Jiao Y."/>
            <person name="Jia J."/>
        </authorList>
    </citation>
    <scope>NUCLEOTIDE SEQUENCE [LARGE SCALE GENOMIC DNA]</scope>
    <source>
        <strain evidence="2">cv. AL8/78</strain>
    </source>
</reference>